<dbReference type="PANTHER" id="PTHR33404:SF3">
    <property type="entry name" value="NMDA RECEPTOR SUBUNIT EPSILON-1, PUTATIVE (DUF3598)-RELATED"/>
    <property type="match status" value="1"/>
</dbReference>
<feature type="domain" description="DUF3598" evidence="1">
    <location>
        <begin position="164"/>
        <end position="342"/>
    </location>
</feature>
<protein>
    <recommendedName>
        <fullName evidence="5">DUF3598 domain-containing protein</fullName>
    </recommendedName>
</protein>
<name>A0A8T0I5J4_CERPU</name>
<reference evidence="3" key="1">
    <citation type="submission" date="2020-06" db="EMBL/GenBank/DDBJ databases">
        <title>WGS assembly of Ceratodon purpureus strain R40.</title>
        <authorList>
            <person name="Carey S.B."/>
            <person name="Jenkins J."/>
            <person name="Shu S."/>
            <person name="Lovell J.T."/>
            <person name="Sreedasyam A."/>
            <person name="Maumus F."/>
            <person name="Tiley G.P."/>
            <person name="Fernandez-Pozo N."/>
            <person name="Barry K."/>
            <person name="Chen C."/>
            <person name="Wang M."/>
            <person name="Lipzen A."/>
            <person name="Daum C."/>
            <person name="Saski C.A."/>
            <person name="Payton A.C."/>
            <person name="Mcbreen J.C."/>
            <person name="Conrad R.E."/>
            <person name="Kollar L.M."/>
            <person name="Olsson S."/>
            <person name="Huttunen S."/>
            <person name="Landis J.B."/>
            <person name="Wickett N.J."/>
            <person name="Johnson M.G."/>
            <person name="Rensing S.A."/>
            <person name="Grimwood J."/>
            <person name="Schmutz J."/>
            <person name="Mcdaniel S.F."/>
        </authorList>
    </citation>
    <scope>NUCLEOTIDE SEQUENCE</scope>
    <source>
        <strain evidence="3">R40</strain>
    </source>
</reference>
<dbReference type="PANTHER" id="PTHR33404">
    <property type="entry name" value="CELL DIVISION TOPOLOGICAL SPECIFICITY FACTOR HOMOLOG, CHLOROPLASTIC"/>
    <property type="match status" value="1"/>
</dbReference>
<evidence type="ECO:0000259" key="2">
    <source>
        <dbReference type="Pfam" id="PF21053"/>
    </source>
</evidence>
<dbReference type="InterPro" id="IPR022017">
    <property type="entry name" value="BFA1-like_DUF3598"/>
</dbReference>
<dbReference type="InterPro" id="IPR012674">
    <property type="entry name" value="Calycin"/>
</dbReference>
<evidence type="ECO:0000313" key="3">
    <source>
        <dbReference type="EMBL" id="KAG0577673.1"/>
    </source>
</evidence>
<dbReference type="EMBL" id="CM026425">
    <property type="protein sequence ID" value="KAG0577673.1"/>
    <property type="molecule type" value="Genomic_DNA"/>
</dbReference>
<dbReference type="Proteomes" id="UP000822688">
    <property type="component" value="Chromosome 5"/>
</dbReference>
<keyword evidence="4" id="KW-1185">Reference proteome</keyword>
<comment type="caution">
    <text evidence="3">The sequence shown here is derived from an EMBL/GenBank/DDBJ whole genome shotgun (WGS) entry which is preliminary data.</text>
</comment>
<sequence>MTHPFLDHMNLGMDESLSSPSKVHFGVLCGLPTNNLLATISSQEQNSIDSSVELRNHYSQYCRARLRREGVVMACLSSTPSSFCCGHSTTLPLRPQSVGVLSSCHSWSSVQSRGLVALGHVAETSAAAVVKKHKGFRVLCSQATSEASNHNDEPSESTAGLAALEQFIELNAGSWSGTFTQYDVMGNVLQCIPTRLSATSYGKGENISLLQTLHIKEATSKSRTADEDDGPVWQEFKLVDTNLFTMEQRQQVGFFPGENAYSVSHQTSEMLDKVLRIGVLGEDDDEDEEFPKGVKLPSRRPALVCESCLYSEDAQKRVRAFHVFDPRGLLDVIGVFHESRDGSPFAESQRDLVDEPSKRIEALLGRWSGQLVTRRTGIYGSTSAQCNVQVCYERDDEAKMKLEITTDRFQGTRIAMNGASLGAVMRFEGGLLTTMLPGGLALTCPGSVGQSVGRKQAFYFEFSWIESPGRRRRLVRTYDTDGLVVSTSLATESKLSS</sequence>
<gene>
    <name evidence="3" type="ORF">KC19_5G171900</name>
</gene>
<evidence type="ECO:0008006" key="5">
    <source>
        <dbReference type="Google" id="ProtNLM"/>
    </source>
</evidence>
<dbReference type="SUPFAM" id="SSF50814">
    <property type="entry name" value="Lipocalins"/>
    <property type="match status" value="2"/>
</dbReference>
<proteinExistence type="predicted"/>
<dbReference type="Gene3D" id="2.40.128.20">
    <property type="match status" value="2"/>
</dbReference>
<dbReference type="Pfam" id="PF12204">
    <property type="entry name" value="DUF3598_N"/>
    <property type="match status" value="1"/>
</dbReference>
<organism evidence="3 4">
    <name type="scientific">Ceratodon purpureus</name>
    <name type="common">Fire moss</name>
    <name type="synonym">Dicranum purpureum</name>
    <dbReference type="NCBI Taxonomy" id="3225"/>
    <lineage>
        <taxon>Eukaryota</taxon>
        <taxon>Viridiplantae</taxon>
        <taxon>Streptophyta</taxon>
        <taxon>Embryophyta</taxon>
        <taxon>Bryophyta</taxon>
        <taxon>Bryophytina</taxon>
        <taxon>Bryopsida</taxon>
        <taxon>Dicranidae</taxon>
        <taxon>Pseudoditrichales</taxon>
        <taxon>Ditrichaceae</taxon>
        <taxon>Ceratodon</taxon>
    </lineage>
</organism>
<dbReference type="Pfam" id="PF21053">
    <property type="entry name" value="BFA1_C"/>
    <property type="match status" value="1"/>
</dbReference>
<evidence type="ECO:0000259" key="1">
    <source>
        <dbReference type="Pfam" id="PF12204"/>
    </source>
</evidence>
<dbReference type="GO" id="GO:0010020">
    <property type="term" value="P:chloroplast fission"/>
    <property type="evidence" value="ECO:0007669"/>
    <property type="project" value="TreeGrafter"/>
</dbReference>
<dbReference type="InterPro" id="IPR048378">
    <property type="entry name" value="BFA1-like_C"/>
</dbReference>
<evidence type="ECO:0000313" key="4">
    <source>
        <dbReference type="Proteomes" id="UP000822688"/>
    </source>
</evidence>
<accession>A0A8T0I5J4</accession>
<feature type="domain" description="Biogenesis factor required for ATP synthase 1-like C-terminal" evidence="2">
    <location>
        <begin position="356"/>
        <end position="494"/>
    </location>
</feature>
<dbReference type="AlphaFoldDB" id="A0A8T0I5J4"/>